<dbReference type="InterPro" id="IPR004358">
    <property type="entry name" value="Sig_transdc_His_kin-like_C"/>
</dbReference>
<dbReference type="GO" id="GO:0006355">
    <property type="term" value="P:regulation of DNA-templated transcription"/>
    <property type="evidence" value="ECO:0007669"/>
    <property type="project" value="InterPro"/>
</dbReference>
<dbReference type="RefSeq" id="WP_045980463.1">
    <property type="nucleotide sequence ID" value="NZ_DJHQ01000054.1"/>
</dbReference>
<dbReference type="Pfam" id="PF00512">
    <property type="entry name" value="HisKA"/>
    <property type="match status" value="1"/>
</dbReference>
<keyword evidence="4" id="KW-0808">Transferase</keyword>
<keyword evidence="5" id="KW-0547">Nucleotide-binding</keyword>
<dbReference type="SMART" id="SM00387">
    <property type="entry name" value="HATPase_c"/>
    <property type="match status" value="1"/>
</dbReference>
<dbReference type="eggNOG" id="COG3852">
    <property type="taxonomic scope" value="Bacteria"/>
</dbReference>
<keyword evidence="3" id="KW-0597">Phosphoprotein</keyword>
<dbReference type="EMBL" id="JXXZ01000010">
    <property type="protein sequence ID" value="KJY98822.1"/>
    <property type="molecule type" value="Genomic_DNA"/>
</dbReference>
<evidence type="ECO:0000256" key="5">
    <source>
        <dbReference type="ARBA" id="ARBA00022741"/>
    </source>
</evidence>
<proteinExistence type="predicted"/>
<dbReference type="GO" id="GO:0000155">
    <property type="term" value="F:phosphorelay sensor kinase activity"/>
    <property type="evidence" value="ECO:0007669"/>
    <property type="project" value="InterPro"/>
</dbReference>
<protein>
    <recommendedName>
        <fullName evidence="12">Sensory histidine kinase/phosphatase NtrB</fullName>
        <ecNumber evidence="2">2.7.13.3</ecNumber>
    </recommendedName>
    <alternativeName>
        <fullName evidence="13">Nitrogen regulation protein NR(II)</fullName>
    </alternativeName>
    <alternativeName>
        <fullName evidence="14">Nitrogen regulator II</fullName>
    </alternativeName>
</protein>
<keyword evidence="7" id="KW-0378">Hydrolase</keyword>
<evidence type="ECO:0000259" key="16">
    <source>
        <dbReference type="PROSITE" id="PS50112"/>
    </source>
</evidence>
<comment type="function">
    <text evidence="11">Member of the two-component regulatory system NtrB/NtrC, which controls expression of the nitrogen-regulated (ntr) genes in response to nitrogen limitation. Under conditions of nitrogen limitation, NtrB autophosphorylates and transfers the phosphoryl group to NtrC. In the presence of nitrogen, acts as a phosphatase that dephosphorylates and inactivates NtrC.</text>
</comment>
<keyword evidence="9" id="KW-0902">Two-component regulatory system</keyword>
<gene>
    <name evidence="18" type="ORF">CWC05_18395</name>
    <name evidence="17" type="ORF">TW72_14035</name>
</gene>
<dbReference type="InterPro" id="IPR003594">
    <property type="entry name" value="HATPase_dom"/>
</dbReference>
<dbReference type="SUPFAM" id="SSF55874">
    <property type="entry name" value="ATPase domain of HSP90 chaperone/DNA topoisomerase II/histidine kinase"/>
    <property type="match status" value="1"/>
</dbReference>
<dbReference type="NCBIfam" id="NF008293">
    <property type="entry name" value="PRK11073.1"/>
    <property type="match status" value="1"/>
</dbReference>
<dbReference type="SUPFAM" id="SSF55785">
    <property type="entry name" value="PYP-like sensor domain (PAS domain)"/>
    <property type="match status" value="1"/>
</dbReference>
<comment type="catalytic activity">
    <reaction evidence="1">
        <text>ATP + protein L-histidine = ADP + protein N-phospho-L-histidine.</text>
        <dbReference type="EC" id="2.7.13.3"/>
    </reaction>
</comment>
<dbReference type="InterPro" id="IPR003661">
    <property type="entry name" value="HisK_dim/P_dom"/>
</dbReference>
<dbReference type="Proteomes" id="UP000305874">
    <property type="component" value="Unassembled WGS sequence"/>
</dbReference>
<dbReference type="Proteomes" id="UP000033664">
    <property type="component" value="Unassembled WGS sequence"/>
</dbReference>
<reference evidence="18 20" key="2">
    <citation type="submission" date="2017-12" db="EMBL/GenBank/DDBJ databases">
        <authorList>
            <person name="Paulsen S."/>
            <person name="Gram L.K."/>
        </authorList>
    </citation>
    <scope>NUCLEOTIDE SEQUENCE [LARGE SCALE GENOMIC DNA]</scope>
    <source>
        <strain evidence="18 20">S2897</strain>
    </source>
</reference>
<dbReference type="CDD" id="cd00130">
    <property type="entry name" value="PAS"/>
    <property type="match status" value="1"/>
</dbReference>
<dbReference type="SMART" id="SM00091">
    <property type="entry name" value="PAS"/>
    <property type="match status" value="1"/>
</dbReference>
<dbReference type="InterPro" id="IPR013767">
    <property type="entry name" value="PAS_fold"/>
</dbReference>
<keyword evidence="10" id="KW-0535">Nitrogen fixation</keyword>
<evidence type="ECO:0000256" key="7">
    <source>
        <dbReference type="ARBA" id="ARBA00022801"/>
    </source>
</evidence>
<keyword evidence="6 17" id="KW-0418">Kinase</keyword>
<dbReference type="PROSITE" id="PS50112">
    <property type="entry name" value="PAS"/>
    <property type="match status" value="1"/>
</dbReference>
<dbReference type="OrthoDB" id="9789238at2"/>
<dbReference type="GO" id="GO:0016787">
    <property type="term" value="F:hydrolase activity"/>
    <property type="evidence" value="ECO:0007669"/>
    <property type="project" value="UniProtKB-KW"/>
</dbReference>
<dbReference type="GeneID" id="58229616"/>
<dbReference type="PRINTS" id="PR00344">
    <property type="entry name" value="BCTRLSENSOR"/>
</dbReference>
<dbReference type="PANTHER" id="PTHR43065">
    <property type="entry name" value="SENSOR HISTIDINE KINASE"/>
    <property type="match status" value="1"/>
</dbReference>
<dbReference type="PROSITE" id="PS50109">
    <property type="entry name" value="HIS_KIN"/>
    <property type="match status" value="1"/>
</dbReference>
<dbReference type="InterPro" id="IPR000014">
    <property type="entry name" value="PAS"/>
</dbReference>
<comment type="caution">
    <text evidence="17">The sequence shown here is derived from an EMBL/GenBank/DDBJ whole genome shotgun (WGS) entry which is preliminary data.</text>
</comment>
<dbReference type="EC" id="2.7.13.3" evidence="2"/>
<keyword evidence="8" id="KW-0067">ATP-binding</keyword>
<evidence type="ECO:0000256" key="13">
    <source>
        <dbReference type="ARBA" id="ARBA00042313"/>
    </source>
</evidence>
<evidence type="ECO:0000313" key="18">
    <source>
        <dbReference type="EMBL" id="TMP85406.1"/>
    </source>
</evidence>
<sequence>MKLPRDFFQQMWENLHTAILVLDQDFNLVYANTSCTELLGLGLKRIVGQPFKALFNYHSVELERIADYTLKQGVDCHQHRADVVFVDSRHANLALNCRRLSHQDQYFLLFEIRQTDEEIRLDQASNQMHQHQAARTLIRNLAHEIKNPLGGIRGAAQLLQYEVDQQERDECAQLIIDEADRLRHLVDKLLGPNQRLQKQAINIHQTLENVLRLCTLDSSKAITLHKDYDPSIPDVKADGDKLQQVLLNIVRNAMQALSEGGHINVKTRVRYHVRRHDTTLKKALQIKITDNGPGIAPEVRETLFYPMVTNKEGGSGLGLSIAQTLIDQHQGFIECDSWPGHTEFTLYLPL</sequence>
<reference evidence="17 19" key="1">
    <citation type="journal article" date="2015" name="BMC Genomics">
        <title>Genome mining reveals unlocked bioactive potential of marine Gram-negative bacteria.</title>
        <authorList>
            <person name="Machado H."/>
            <person name="Sonnenschein E.C."/>
            <person name="Melchiorsen J."/>
            <person name="Gram L."/>
        </authorList>
    </citation>
    <scope>NUCLEOTIDE SEQUENCE [LARGE SCALE GENOMIC DNA]</scope>
    <source>
        <strain evidence="17 19">S3137</strain>
    </source>
</reference>
<evidence type="ECO:0000256" key="9">
    <source>
        <dbReference type="ARBA" id="ARBA00023012"/>
    </source>
</evidence>
<dbReference type="AlphaFoldDB" id="A0A0F4PTR0"/>
<feature type="domain" description="Histidine kinase" evidence="15">
    <location>
        <begin position="140"/>
        <end position="350"/>
    </location>
</feature>
<dbReference type="InterPro" id="IPR036890">
    <property type="entry name" value="HATPase_C_sf"/>
</dbReference>
<evidence type="ECO:0000256" key="12">
    <source>
        <dbReference type="ARBA" id="ARBA00039567"/>
    </source>
</evidence>
<dbReference type="CDD" id="cd00082">
    <property type="entry name" value="HisKA"/>
    <property type="match status" value="1"/>
</dbReference>
<dbReference type="InterPro" id="IPR035965">
    <property type="entry name" value="PAS-like_dom_sf"/>
</dbReference>
<name>A0A0F4PTR0_9GAMM</name>
<evidence type="ECO:0000256" key="6">
    <source>
        <dbReference type="ARBA" id="ARBA00022777"/>
    </source>
</evidence>
<reference evidence="20" key="3">
    <citation type="submission" date="2019-06" db="EMBL/GenBank/DDBJ databases">
        <title>Co-occurence of chitin degradation, pigmentation and bioactivity in marine Pseudoalteromonas.</title>
        <authorList>
            <person name="Sonnenschein E.C."/>
            <person name="Bech P.K."/>
        </authorList>
    </citation>
    <scope>NUCLEOTIDE SEQUENCE [LARGE SCALE GENOMIC DNA]</scope>
    <source>
        <strain evidence="20">S2897</strain>
    </source>
</reference>
<dbReference type="PATRIC" id="fig|151081.8.peg.3479"/>
<dbReference type="Pfam" id="PF00989">
    <property type="entry name" value="PAS"/>
    <property type="match status" value="1"/>
</dbReference>
<evidence type="ECO:0000256" key="2">
    <source>
        <dbReference type="ARBA" id="ARBA00012438"/>
    </source>
</evidence>
<evidence type="ECO:0000259" key="15">
    <source>
        <dbReference type="PROSITE" id="PS50109"/>
    </source>
</evidence>
<evidence type="ECO:0000313" key="20">
    <source>
        <dbReference type="Proteomes" id="UP000305874"/>
    </source>
</evidence>
<dbReference type="Gene3D" id="3.30.565.10">
    <property type="entry name" value="Histidine kinase-like ATPase, C-terminal domain"/>
    <property type="match status" value="1"/>
</dbReference>
<feature type="domain" description="PAS" evidence="16">
    <location>
        <begin position="4"/>
        <end position="49"/>
    </location>
</feature>
<dbReference type="InterPro" id="IPR036097">
    <property type="entry name" value="HisK_dim/P_sf"/>
</dbReference>
<dbReference type="SMART" id="SM00388">
    <property type="entry name" value="HisKA"/>
    <property type="match status" value="1"/>
</dbReference>
<dbReference type="GO" id="GO:0005524">
    <property type="term" value="F:ATP binding"/>
    <property type="evidence" value="ECO:0007669"/>
    <property type="project" value="UniProtKB-KW"/>
</dbReference>
<dbReference type="PANTHER" id="PTHR43065:SF16">
    <property type="entry name" value="SENSORY HISTIDINE KINASE_PHOSPHATASE NTRB"/>
    <property type="match status" value="1"/>
</dbReference>
<dbReference type="Gene3D" id="3.30.450.20">
    <property type="entry name" value="PAS domain"/>
    <property type="match status" value="1"/>
</dbReference>
<accession>A0A0F4PTR0</accession>
<dbReference type="Gene3D" id="1.10.287.130">
    <property type="match status" value="1"/>
</dbReference>
<dbReference type="SUPFAM" id="SSF47384">
    <property type="entry name" value="Homodimeric domain of signal transducing histidine kinase"/>
    <property type="match status" value="1"/>
</dbReference>
<dbReference type="NCBIfam" id="TIGR00229">
    <property type="entry name" value="sensory_box"/>
    <property type="match status" value="1"/>
</dbReference>
<evidence type="ECO:0000256" key="1">
    <source>
        <dbReference type="ARBA" id="ARBA00000085"/>
    </source>
</evidence>
<dbReference type="EMBL" id="PNCG01000029">
    <property type="protein sequence ID" value="TMP85406.1"/>
    <property type="molecule type" value="Genomic_DNA"/>
</dbReference>
<keyword evidence="19" id="KW-1185">Reference proteome</keyword>
<dbReference type="InterPro" id="IPR005467">
    <property type="entry name" value="His_kinase_dom"/>
</dbReference>
<reference evidence="18" key="4">
    <citation type="submission" date="2019-09" db="EMBL/GenBank/DDBJ databases">
        <title>Co-occurence of chitin degradation, pigmentation and bioactivity in marine Pseudoalteromonas.</title>
        <authorList>
            <person name="Sonnenschein E.C."/>
            <person name="Bech P.K."/>
        </authorList>
    </citation>
    <scope>NUCLEOTIDE SEQUENCE</scope>
    <source>
        <strain evidence="18">S2897</strain>
    </source>
</reference>
<evidence type="ECO:0000256" key="11">
    <source>
        <dbReference type="ARBA" id="ARBA00037696"/>
    </source>
</evidence>
<evidence type="ECO:0000256" key="10">
    <source>
        <dbReference type="ARBA" id="ARBA00023231"/>
    </source>
</evidence>
<evidence type="ECO:0000313" key="17">
    <source>
        <dbReference type="EMBL" id="KJY98822.1"/>
    </source>
</evidence>
<evidence type="ECO:0000256" key="14">
    <source>
        <dbReference type="ARBA" id="ARBA00043094"/>
    </source>
</evidence>
<dbReference type="STRING" id="151081.TW72_14035"/>
<evidence type="ECO:0000256" key="3">
    <source>
        <dbReference type="ARBA" id="ARBA00022553"/>
    </source>
</evidence>
<dbReference type="Pfam" id="PF02518">
    <property type="entry name" value="HATPase_c"/>
    <property type="match status" value="1"/>
</dbReference>
<evidence type="ECO:0000256" key="4">
    <source>
        <dbReference type="ARBA" id="ARBA00022679"/>
    </source>
</evidence>
<evidence type="ECO:0000256" key="8">
    <source>
        <dbReference type="ARBA" id="ARBA00022840"/>
    </source>
</evidence>
<organism evidence="17 19">
    <name type="scientific">Pseudoalteromonas ruthenica</name>
    <dbReference type="NCBI Taxonomy" id="151081"/>
    <lineage>
        <taxon>Bacteria</taxon>
        <taxon>Pseudomonadati</taxon>
        <taxon>Pseudomonadota</taxon>
        <taxon>Gammaproteobacteria</taxon>
        <taxon>Alteromonadales</taxon>
        <taxon>Pseudoalteromonadaceae</taxon>
        <taxon>Pseudoalteromonas</taxon>
    </lineage>
</organism>
<evidence type="ECO:0000313" key="19">
    <source>
        <dbReference type="Proteomes" id="UP000033664"/>
    </source>
</evidence>